<evidence type="ECO:0000313" key="1">
    <source>
        <dbReference type="EMBL" id="KIP62870.1"/>
    </source>
</evidence>
<comment type="caution">
    <text evidence="1">The sequence shown here is derived from an EMBL/GenBank/DDBJ whole genome shotgun (WGS) entry which is preliminary data.</text>
</comment>
<organism evidence="1 2">
    <name type="scientific">Prevotella pectinovora</name>
    <dbReference type="NCBI Taxonomy" id="1602169"/>
    <lineage>
        <taxon>Bacteria</taxon>
        <taxon>Pseudomonadati</taxon>
        <taxon>Bacteroidota</taxon>
        <taxon>Bacteroidia</taxon>
        <taxon>Bacteroidales</taxon>
        <taxon>Prevotellaceae</taxon>
        <taxon>Prevotella</taxon>
    </lineage>
</organism>
<protein>
    <submittedName>
        <fullName evidence="1">Uncharacterized protein</fullName>
    </submittedName>
</protein>
<name>A0A0D0J0J0_9BACT</name>
<proteinExistence type="predicted"/>
<dbReference type="AlphaFoldDB" id="A0A0D0J0J0"/>
<dbReference type="RefSeq" id="WP_042518727.1">
    <property type="nucleotide sequence ID" value="NZ_JAXJLY010000012.1"/>
</dbReference>
<dbReference type="Proteomes" id="UP000032046">
    <property type="component" value="Unassembled WGS sequence"/>
</dbReference>
<dbReference type="EMBL" id="JXQK01000050">
    <property type="protein sequence ID" value="KIP62870.1"/>
    <property type="molecule type" value="Genomic_DNA"/>
</dbReference>
<accession>A0A0D0J0J0</accession>
<evidence type="ECO:0000313" key="2">
    <source>
        <dbReference type="Proteomes" id="UP000032046"/>
    </source>
</evidence>
<keyword evidence="2" id="KW-1185">Reference proteome</keyword>
<sequence>MQNEINGFISFAEVPLILYKDNANRMQNEINGFISFAEVQFILYKGNDISLSFGNPTPKF</sequence>
<gene>
    <name evidence="1" type="ORF">ST44_05310</name>
</gene>
<reference evidence="1 2" key="1">
    <citation type="submission" date="2015-01" db="EMBL/GenBank/DDBJ databases">
        <title>Comparative genomics of non-oral Prevotella species.</title>
        <authorList>
            <person name="Accetto T."/>
            <person name="Nograsek B."/>
            <person name="Avgustin G."/>
        </authorList>
    </citation>
    <scope>NUCLEOTIDE SEQUENCE [LARGE SCALE GENOMIC DNA]</scope>
    <source>
        <strain evidence="1 2">P5-119</strain>
    </source>
</reference>